<protein>
    <submittedName>
        <fullName evidence="2">Inovirus Gp2 family protein</fullName>
    </submittedName>
</protein>
<gene>
    <name evidence="2" type="ORF">M8014_22035</name>
</gene>
<dbReference type="AlphaFoldDB" id="A0A9J6QCK0"/>
<feature type="domain" description="YagK/YfjJ C-terminal" evidence="1">
    <location>
        <begin position="76"/>
        <end position="206"/>
    </location>
</feature>
<evidence type="ECO:0000313" key="3">
    <source>
        <dbReference type="Proteomes" id="UP001063816"/>
    </source>
</evidence>
<accession>A0A9J6QCK0</accession>
<proteinExistence type="predicted"/>
<dbReference type="InterPro" id="IPR057271">
    <property type="entry name" value="YagK_YfjJ_C"/>
</dbReference>
<organism evidence="2 3">
    <name type="scientific">Silvania hatchlandensis</name>
    <dbReference type="NCBI Taxonomy" id="2926469"/>
    <lineage>
        <taxon>Bacteria</taxon>
        <taxon>Pseudomonadati</taxon>
        <taxon>Pseudomonadota</taxon>
        <taxon>Gammaproteobacteria</taxon>
        <taxon>Enterobacterales</taxon>
        <taxon>Enterobacteriaceae</taxon>
        <taxon>Silvania</taxon>
    </lineage>
</organism>
<keyword evidence="3" id="KW-1185">Reference proteome</keyword>
<dbReference type="RefSeq" id="WP_271284498.1">
    <property type="nucleotide sequence ID" value="NZ_JAMGZK010000055.1"/>
</dbReference>
<reference evidence="2" key="1">
    <citation type="submission" date="2022-05" db="EMBL/GenBank/DDBJ databases">
        <title>Description of a novel species of Leclercia; Leclercia tamurae and the Proposal for a Novel Genus Silvania gen. nov. Containing Two Novel Species Silvania hatchlandensis sp. nov. and Silvania confinis sp. nov. Isolated from the Rhizosphere of Oak.</title>
        <authorList>
            <person name="Maddock D.W."/>
            <person name="Brady C.L."/>
            <person name="Denman S."/>
            <person name="Arnold D."/>
        </authorList>
    </citation>
    <scope>NUCLEOTIDE SEQUENCE</scope>
    <source>
        <strain evidence="2">H19S6</strain>
    </source>
</reference>
<evidence type="ECO:0000313" key="2">
    <source>
        <dbReference type="EMBL" id="MCU6667018.1"/>
    </source>
</evidence>
<comment type="caution">
    <text evidence="2">The sequence shown here is derived from an EMBL/GenBank/DDBJ whole genome shotgun (WGS) entry which is preliminary data.</text>
</comment>
<dbReference type="Proteomes" id="UP001063816">
    <property type="component" value="Unassembled WGS sequence"/>
</dbReference>
<evidence type="ECO:0000259" key="1">
    <source>
        <dbReference type="Pfam" id="PF11726"/>
    </source>
</evidence>
<dbReference type="EMBL" id="JAMGZK010000055">
    <property type="protein sequence ID" value="MCU6667018.1"/>
    <property type="molecule type" value="Genomic_DNA"/>
</dbReference>
<dbReference type="Pfam" id="PF11726">
    <property type="entry name" value="YagK_YfjJ_C"/>
    <property type="match status" value="1"/>
</dbReference>
<sequence length="438" mass="51832">MSNPLINQVTKPSPNQEFPPVFNNITPGKPGNLVEYQPKGTFVFKEVMWSVLPEKRDQDTKIMKRIFGVVDKVSAMSRFLAVRYDFRLPAYSADNHVIDNFHNLLFRQLGKYYPKSFISYLWVREQGLGEAQHYHYLLMLDGNYIRYPNKLNTIVRHCWEQAAGGSVWFPENGYYFVAENDLKTYTELMLRVSYLGKRRTKESIDKRIKLVGSGMRKPRPAATSRQKSAITPCKQIYQKMETKTNEQDMALKSTYSGMLDKYFLGKARLPAVLRKRSSYELYDENKWWCNSPRWPGHRHNYVLEALITGISLSDYARKYKLNPVRVYANCRRVGGQSLKIIHWAWHRYCFQQSNSTLDNYIHSHRLHKKTAKKQLRRKPMSSHWSQHFDRYYQQYWPQGWTVADYCREHNLVSSTARRYIVDFPFIGLVDPFLLKPWL</sequence>
<name>A0A9J6QCK0_9ENTR</name>